<evidence type="ECO:0000256" key="1">
    <source>
        <dbReference type="ARBA" id="ARBA00004370"/>
    </source>
</evidence>
<dbReference type="SUPFAM" id="SSF49842">
    <property type="entry name" value="TNF-like"/>
    <property type="match status" value="1"/>
</dbReference>
<dbReference type="InterPro" id="IPR006052">
    <property type="entry name" value="TNF_dom"/>
</dbReference>
<evidence type="ECO:0000313" key="8">
    <source>
        <dbReference type="EMBL" id="WAQ98257.1"/>
    </source>
</evidence>
<dbReference type="PANTHER" id="PTHR11471">
    <property type="entry name" value="TUMOR NECROSIS FACTOR FAMILY MEMBER"/>
    <property type="match status" value="1"/>
</dbReference>
<evidence type="ECO:0000256" key="3">
    <source>
        <dbReference type="ARBA" id="ARBA00022514"/>
    </source>
</evidence>
<dbReference type="SMART" id="SM00207">
    <property type="entry name" value="TNF"/>
    <property type="match status" value="1"/>
</dbReference>
<keyword evidence="9" id="KW-1185">Reference proteome</keyword>
<keyword evidence="6" id="KW-0812">Transmembrane</keyword>
<evidence type="ECO:0000313" key="9">
    <source>
        <dbReference type="Proteomes" id="UP001164746"/>
    </source>
</evidence>
<feature type="transmembrane region" description="Helical" evidence="6">
    <location>
        <begin position="71"/>
        <end position="95"/>
    </location>
</feature>
<sequence length="330" mass="38362">MEHTKGESSLDFLFQAKIMKNDADNYDQEEASEPLKSASLKNGLPDIQWSEPQYSRQSSNRKKDNNHMYKISICLFGFLNVLLLILNGLAVYYLASEKAPPQPTSRLCVRCQDIKGHPDDVKTWKHIVQENDTCCLDDPKHLNYLVEYYTERWMKTRLTNSNKTFQYCKDPTRDEFQARPSIKVMGFSEPQIHSEHHRMHWDQNHQLALVPHPSKIRYLEDDAQIEIKQAGLYHVYSQVHFDHKQNDSLQSVVFSHVIYMKKAGTSIGEETIVMRSRETEGESEDRRVVGSSYLASSLQLEDGDRLYVKVYTKDDVLAEPHMNFFGVHML</sequence>
<dbReference type="Pfam" id="PF00229">
    <property type="entry name" value="TNF"/>
    <property type="match status" value="1"/>
</dbReference>
<feature type="domain" description="THD" evidence="7">
    <location>
        <begin position="180"/>
        <end position="330"/>
    </location>
</feature>
<gene>
    <name evidence="8" type="ORF">MAR_022630</name>
</gene>
<dbReference type="InterPro" id="IPR008983">
    <property type="entry name" value="Tumour_necrosis_fac-like_dom"/>
</dbReference>
<dbReference type="Gene3D" id="2.60.120.40">
    <property type="match status" value="1"/>
</dbReference>
<evidence type="ECO:0000259" key="7">
    <source>
        <dbReference type="PROSITE" id="PS50049"/>
    </source>
</evidence>
<evidence type="ECO:0000256" key="5">
    <source>
        <dbReference type="SAM" id="MobiDB-lite"/>
    </source>
</evidence>
<dbReference type="PANTHER" id="PTHR11471:SF13">
    <property type="entry name" value="TNF FAMILY PROFILE DOMAIN-CONTAINING PROTEIN"/>
    <property type="match status" value="1"/>
</dbReference>
<organism evidence="8 9">
    <name type="scientific">Mya arenaria</name>
    <name type="common">Soft-shell clam</name>
    <dbReference type="NCBI Taxonomy" id="6604"/>
    <lineage>
        <taxon>Eukaryota</taxon>
        <taxon>Metazoa</taxon>
        <taxon>Spiralia</taxon>
        <taxon>Lophotrochozoa</taxon>
        <taxon>Mollusca</taxon>
        <taxon>Bivalvia</taxon>
        <taxon>Autobranchia</taxon>
        <taxon>Heteroconchia</taxon>
        <taxon>Euheterodonta</taxon>
        <taxon>Imparidentia</taxon>
        <taxon>Neoheterodontei</taxon>
        <taxon>Myida</taxon>
        <taxon>Myoidea</taxon>
        <taxon>Myidae</taxon>
        <taxon>Mya</taxon>
    </lineage>
</organism>
<evidence type="ECO:0000256" key="6">
    <source>
        <dbReference type="SAM" id="Phobius"/>
    </source>
</evidence>
<feature type="region of interest" description="Disordered" evidence="5">
    <location>
        <begin position="40"/>
        <end position="61"/>
    </location>
</feature>
<protein>
    <recommendedName>
        <fullName evidence="7">THD domain-containing protein</fullName>
    </recommendedName>
</protein>
<reference evidence="8" key="1">
    <citation type="submission" date="2022-11" db="EMBL/GenBank/DDBJ databases">
        <title>Centuries of genome instability and evolution in soft-shell clam transmissible cancer (bioRxiv).</title>
        <authorList>
            <person name="Hart S.F.M."/>
            <person name="Yonemitsu M.A."/>
            <person name="Giersch R.M."/>
            <person name="Beal B.F."/>
            <person name="Arriagada G."/>
            <person name="Davis B.W."/>
            <person name="Ostrander E.A."/>
            <person name="Goff S.P."/>
            <person name="Metzger M.J."/>
        </authorList>
    </citation>
    <scope>NUCLEOTIDE SEQUENCE</scope>
    <source>
        <strain evidence="8">MELC-2E11</strain>
        <tissue evidence="8">Siphon/mantle</tissue>
    </source>
</reference>
<comment type="similarity">
    <text evidence="2">Belongs to the tumor necrosis factor family.</text>
</comment>
<name>A0ABY7DKQ0_MYAAR</name>
<evidence type="ECO:0000256" key="2">
    <source>
        <dbReference type="ARBA" id="ARBA00008670"/>
    </source>
</evidence>
<dbReference type="EMBL" id="CP111014">
    <property type="protein sequence ID" value="WAQ98257.1"/>
    <property type="molecule type" value="Genomic_DNA"/>
</dbReference>
<proteinExistence type="inferred from homology"/>
<evidence type="ECO:0000256" key="4">
    <source>
        <dbReference type="ARBA" id="ARBA00023136"/>
    </source>
</evidence>
<comment type="subcellular location">
    <subcellularLocation>
        <location evidence="1">Membrane</location>
    </subcellularLocation>
</comment>
<keyword evidence="3" id="KW-0202">Cytokine</keyword>
<accession>A0ABY7DKQ0</accession>
<dbReference type="PROSITE" id="PS50049">
    <property type="entry name" value="THD_2"/>
    <property type="match status" value="1"/>
</dbReference>
<dbReference type="Proteomes" id="UP001164746">
    <property type="component" value="Chromosome 3"/>
</dbReference>
<keyword evidence="6" id="KW-1133">Transmembrane helix</keyword>
<keyword evidence="4 6" id="KW-0472">Membrane</keyword>